<gene>
    <name evidence="4" type="ORF">CFR71_10675</name>
</gene>
<organism evidence="4 5">
    <name type="scientific">Novacetimonas pomaceti</name>
    <dbReference type="NCBI Taxonomy" id="2021998"/>
    <lineage>
        <taxon>Bacteria</taxon>
        <taxon>Pseudomonadati</taxon>
        <taxon>Pseudomonadota</taxon>
        <taxon>Alphaproteobacteria</taxon>
        <taxon>Acetobacterales</taxon>
        <taxon>Acetobacteraceae</taxon>
        <taxon>Novacetimonas</taxon>
    </lineage>
</organism>
<comment type="caution">
    <text evidence="4">The sequence shown here is derived from an EMBL/GenBank/DDBJ whole genome shotgun (WGS) entry which is preliminary data.</text>
</comment>
<dbReference type="EMBL" id="NOXG01000013">
    <property type="protein sequence ID" value="PYD75183.1"/>
    <property type="molecule type" value="Genomic_DNA"/>
</dbReference>
<feature type="chain" id="PRO_5016267293" description="Putative auto-transporter adhesin head GIN domain-containing protein" evidence="2">
    <location>
        <begin position="24"/>
        <end position="263"/>
    </location>
</feature>
<keyword evidence="2" id="KW-0732">Signal</keyword>
<dbReference type="InterPro" id="IPR021255">
    <property type="entry name" value="DUF2807"/>
</dbReference>
<feature type="region of interest" description="Disordered" evidence="1">
    <location>
        <begin position="225"/>
        <end position="263"/>
    </location>
</feature>
<dbReference type="RefSeq" id="WP_110530959.1">
    <property type="nucleotide sequence ID" value="NZ_NOXG01000013.1"/>
</dbReference>
<dbReference type="PROSITE" id="PS51257">
    <property type="entry name" value="PROKAR_LIPOPROTEIN"/>
    <property type="match status" value="1"/>
</dbReference>
<accession>A0A318QR47</accession>
<feature type="signal peptide" evidence="2">
    <location>
        <begin position="1"/>
        <end position="23"/>
    </location>
</feature>
<protein>
    <recommendedName>
        <fullName evidence="3">Putative auto-transporter adhesin head GIN domain-containing protein</fullName>
    </recommendedName>
</protein>
<evidence type="ECO:0000313" key="4">
    <source>
        <dbReference type="EMBL" id="PYD75183.1"/>
    </source>
</evidence>
<sequence length="263" mass="27199">MIRGITMIAVGGAALSLACFGVASSRAPTGFPFLTFDAADDDTTPPAATRVLPWQGGHVLEIDLPARVVYQQGPLSSITVAGSERMVRAVTLDGDSLGINNSLAHNINFGWHNRKLTVTVTAPELDTLKFNGFGSLYLRDYHQPTLTLEVNGAASVKGNGRADNVKLSLDGAGSIDLTAMEMTDLDASIDGAGSVKAGPTGHASVSIDGAGSVKLTRAPASLSKQIDGIGSVSVPPAGKPAHVDTSRPLPPPSDQEDDEKISM</sequence>
<dbReference type="Pfam" id="PF10988">
    <property type="entry name" value="DUF2807"/>
    <property type="match status" value="1"/>
</dbReference>
<proteinExistence type="predicted"/>
<dbReference type="Proteomes" id="UP000247609">
    <property type="component" value="Unassembled WGS sequence"/>
</dbReference>
<evidence type="ECO:0000313" key="5">
    <source>
        <dbReference type="Proteomes" id="UP000247609"/>
    </source>
</evidence>
<evidence type="ECO:0000256" key="1">
    <source>
        <dbReference type="SAM" id="MobiDB-lite"/>
    </source>
</evidence>
<evidence type="ECO:0000259" key="3">
    <source>
        <dbReference type="Pfam" id="PF10988"/>
    </source>
</evidence>
<evidence type="ECO:0000256" key="2">
    <source>
        <dbReference type="SAM" id="SignalP"/>
    </source>
</evidence>
<reference evidence="4 5" key="1">
    <citation type="submission" date="2017-07" db="EMBL/GenBank/DDBJ databases">
        <title>A draft genome sequence of Komagataeibacter sp. T5K1.</title>
        <authorList>
            <person name="Skraban J."/>
            <person name="Cleenwerck I."/>
            <person name="Vandamme P."/>
            <person name="Trcek J."/>
        </authorList>
    </citation>
    <scope>NUCLEOTIDE SEQUENCE [LARGE SCALE GENOMIC DNA]</scope>
    <source>
        <strain evidence="4 5">T5K1</strain>
    </source>
</reference>
<dbReference type="AlphaFoldDB" id="A0A318QR47"/>
<feature type="compositionally biased region" description="Acidic residues" evidence="1">
    <location>
        <begin position="254"/>
        <end position="263"/>
    </location>
</feature>
<dbReference type="Gene3D" id="2.160.20.120">
    <property type="match status" value="1"/>
</dbReference>
<name>A0A318QR47_9PROT</name>
<feature type="domain" description="Putative auto-transporter adhesin head GIN" evidence="3">
    <location>
        <begin position="61"/>
        <end position="234"/>
    </location>
</feature>